<dbReference type="RefSeq" id="XP_006820534.1">
    <property type="nucleotide sequence ID" value="XM_006820471.1"/>
</dbReference>
<keyword evidence="9" id="KW-0472">Membrane</keyword>
<proteinExistence type="inferred from homology"/>
<keyword evidence="8" id="KW-0333">Golgi apparatus</keyword>
<keyword evidence="4" id="KW-0808">Transferase</keyword>
<evidence type="ECO:0000256" key="1">
    <source>
        <dbReference type="ARBA" id="ARBA00004323"/>
    </source>
</evidence>
<keyword evidence="5" id="KW-0812">Transmembrane</keyword>
<comment type="similarity">
    <text evidence="2">Belongs to the glycosyltransferase 29 family.</text>
</comment>
<evidence type="ECO:0000256" key="5">
    <source>
        <dbReference type="ARBA" id="ARBA00022692"/>
    </source>
</evidence>
<protein>
    <submittedName>
        <fullName evidence="12">CMP-N-acetylneuraminate-poly-alpha-2, 8-sialyltransferase-like</fullName>
    </submittedName>
</protein>
<dbReference type="CDD" id="cd23963">
    <property type="entry name" value="GT29_ST8SIA"/>
    <property type="match status" value="1"/>
</dbReference>
<comment type="subcellular location">
    <subcellularLocation>
        <location evidence="1">Golgi apparatus membrane</location>
        <topology evidence="1">Single-pass type II membrane protein</topology>
    </subcellularLocation>
</comment>
<keyword evidence="6" id="KW-0735">Signal-anchor</keyword>
<reference evidence="12" key="1">
    <citation type="submission" date="2025-08" db="UniProtKB">
        <authorList>
            <consortium name="RefSeq"/>
        </authorList>
    </citation>
    <scope>IDENTIFICATION</scope>
    <source>
        <tissue evidence="12">Testes</tissue>
    </source>
</reference>
<dbReference type="GeneID" id="102804135"/>
<evidence type="ECO:0000256" key="6">
    <source>
        <dbReference type="ARBA" id="ARBA00022968"/>
    </source>
</evidence>
<dbReference type="InterPro" id="IPR050943">
    <property type="entry name" value="Glycosyltr_29_Sialyltrsf"/>
</dbReference>
<sequence>MQFTSRQQERDSVLFYNIDIMEKSPAHNSRTTTTDAILEQGVNKKAHAISIEKSKRLGHVPPRSSSFVVKEEDGSTHPIPQQNTCAVVGNSGILLDSNCGEAIDSNDFVIRCNIPEIEKYSRDVGTKTNITHMNPRRVHDLFEHARQNKDYLNLYEDFRFLNNSILWSRGSAESAGTQNLLYSTNYLMSKFNLNFRIAYTKGKLWCTIIQRYMNEINVPTAGMLAIAEAFCLCDKISVYGFYPFLTGPDDRTVPYHYFGEMTTKTLDNFDTGHNFRQEYSILQLLDRDGILELVSVKCK</sequence>
<accession>A0ABM0MKJ3</accession>
<dbReference type="Pfam" id="PF00777">
    <property type="entry name" value="Glyco_transf_29"/>
    <property type="match status" value="1"/>
</dbReference>
<dbReference type="Gene3D" id="3.90.1480.20">
    <property type="entry name" value="Glycosyl transferase family 29"/>
    <property type="match status" value="1"/>
</dbReference>
<dbReference type="PANTHER" id="PTHR11987:SF53">
    <property type="entry name" value="ALPHA-2,8-SIALYLTRANSFERASE 8F-LIKE"/>
    <property type="match status" value="1"/>
</dbReference>
<evidence type="ECO:0000256" key="4">
    <source>
        <dbReference type="ARBA" id="ARBA00022679"/>
    </source>
</evidence>
<keyword evidence="3" id="KW-0328">Glycosyltransferase</keyword>
<evidence type="ECO:0000256" key="10">
    <source>
        <dbReference type="ARBA" id="ARBA00023180"/>
    </source>
</evidence>
<dbReference type="Proteomes" id="UP000694865">
    <property type="component" value="Unplaced"/>
</dbReference>
<keyword evidence="11" id="KW-1185">Reference proteome</keyword>
<evidence type="ECO:0000256" key="3">
    <source>
        <dbReference type="ARBA" id="ARBA00022676"/>
    </source>
</evidence>
<dbReference type="InterPro" id="IPR001675">
    <property type="entry name" value="Glyco_trans_29"/>
</dbReference>
<evidence type="ECO:0000256" key="7">
    <source>
        <dbReference type="ARBA" id="ARBA00022989"/>
    </source>
</evidence>
<evidence type="ECO:0000256" key="9">
    <source>
        <dbReference type="ARBA" id="ARBA00023136"/>
    </source>
</evidence>
<evidence type="ECO:0000256" key="8">
    <source>
        <dbReference type="ARBA" id="ARBA00023034"/>
    </source>
</evidence>
<dbReference type="InterPro" id="IPR038578">
    <property type="entry name" value="GT29-like_sf"/>
</dbReference>
<evidence type="ECO:0000313" key="12">
    <source>
        <dbReference type="RefSeq" id="XP_006820534.1"/>
    </source>
</evidence>
<name>A0ABM0MKJ3_SACKO</name>
<organism evidence="11 12">
    <name type="scientific">Saccoglossus kowalevskii</name>
    <name type="common">Acorn worm</name>
    <dbReference type="NCBI Taxonomy" id="10224"/>
    <lineage>
        <taxon>Eukaryota</taxon>
        <taxon>Metazoa</taxon>
        <taxon>Hemichordata</taxon>
        <taxon>Enteropneusta</taxon>
        <taxon>Harrimaniidae</taxon>
        <taxon>Saccoglossus</taxon>
    </lineage>
</organism>
<keyword evidence="10" id="KW-0325">Glycoprotein</keyword>
<dbReference type="PANTHER" id="PTHR11987">
    <property type="entry name" value="ALPHA-2,8-SIALYLTRANSFERASE"/>
    <property type="match status" value="1"/>
</dbReference>
<keyword evidence="7" id="KW-1133">Transmembrane helix</keyword>
<evidence type="ECO:0000313" key="11">
    <source>
        <dbReference type="Proteomes" id="UP000694865"/>
    </source>
</evidence>
<gene>
    <name evidence="12" type="primary">LOC102804135</name>
</gene>
<evidence type="ECO:0000256" key="2">
    <source>
        <dbReference type="ARBA" id="ARBA00006003"/>
    </source>
</evidence>